<reference evidence="4" key="1">
    <citation type="submission" date="2016-10" db="EMBL/GenBank/DDBJ databases">
        <title>Pseudomonas frederiksbergensis ERGS4:02 complete genome.</title>
        <authorList>
            <person name="Kumar R."/>
            <person name="Acharya V."/>
            <person name="Singh D."/>
        </authorList>
    </citation>
    <scope>NUCLEOTIDE SEQUENCE [LARGE SCALE GENOMIC DNA]</scope>
    <source>
        <strain evidence="4">ERGS4:02</strain>
    </source>
</reference>
<dbReference type="SUPFAM" id="SSF101874">
    <property type="entry name" value="YceI-like"/>
    <property type="match status" value="1"/>
</dbReference>
<dbReference type="Pfam" id="PF04264">
    <property type="entry name" value="YceI"/>
    <property type="match status" value="1"/>
</dbReference>
<feature type="chain" id="PRO_5009611128" evidence="1">
    <location>
        <begin position="26"/>
        <end position="190"/>
    </location>
</feature>
<evidence type="ECO:0000256" key="1">
    <source>
        <dbReference type="SAM" id="SignalP"/>
    </source>
</evidence>
<proteinExistence type="predicted"/>
<organism evidence="3 4">
    <name type="scientific">Pseudomonas frederiksbergensis</name>
    <dbReference type="NCBI Taxonomy" id="104087"/>
    <lineage>
        <taxon>Bacteria</taxon>
        <taxon>Pseudomonadati</taxon>
        <taxon>Pseudomonadota</taxon>
        <taxon>Gammaproteobacteria</taxon>
        <taxon>Pseudomonadales</taxon>
        <taxon>Pseudomonadaceae</taxon>
        <taxon>Pseudomonas</taxon>
    </lineage>
</organism>
<dbReference type="InterPro" id="IPR036761">
    <property type="entry name" value="TTHA0802/YceI-like_sf"/>
</dbReference>
<evidence type="ECO:0000313" key="3">
    <source>
        <dbReference type="EMBL" id="APC18601.1"/>
    </source>
</evidence>
<name>A0A1J0ER74_9PSED</name>
<dbReference type="OrthoDB" id="1247465at2"/>
<feature type="domain" description="Lipid/polyisoprenoid-binding YceI-like" evidence="2">
    <location>
        <begin position="27"/>
        <end position="188"/>
    </location>
</feature>
<gene>
    <name evidence="3" type="ORF">BLL42_23870</name>
</gene>
<dbReference type="InterPro" id="IPR007372">
    <property type="entry name" value="Lipid/polyisoprenoid-bd_YceI"/>
</dbReference>
<feature type="signal peptide" evidence="1">
    <location>
        <begin position="1"/>
        <end position="25"/>
    </location>
</feature>
<sequence>MARRFPRSVILAAVLAFGITAAAQAVEYKRVNASASQISFTYNQMGARVYGTFGKFEATIDFNSANPSAARAALTIQLDSIDAGNSDANSELQKAAWFNTAAYPEAKFVSSSVTALGNNRYEVTGTLTLKGITREVGAQITLKPQSAIGVFDGEFILKRGDFKIGEGEWADYGVISNEINIKFRVVAPEQ</sequence>
<dbReference type="PANTHER" id="PTHR34406">
    <property type="entry name" value="PROTEIN YCEI"/>
    <property type="match status" value="1"/>
</dbReference>
<dbReference type="PANTHER" id="PTHR34406:SF1">
    <property type="entry name" value="PROTEIN YCEI"/>
    <property type="match status" value="1"/>
</dbReference>
<dbReference type="GeneID" id="46911324"/>
<dbReference type="RefSeq" id="WP_071554922.1">
    <property type="nucleotide sequence ID" value="NZ_CP017886.1"/>
</dbReference>
<evidence type="ECO:0000259" key="2">
    <source>
        <dbReference type="SMART" id="SM00867"/>
    </source>
</evidence>
<dbReference type="Gene3D" id="2.40.128.110">
    <property type="entry name" value="Lipid/polyisoprenoid-binding, YceI-like"/>
    <property type="match status" value="1"/>
</dbReference>
<protein>
    <submittedName>
        <fullName evidence="3">Polyisoprenoid-binding protein</fullName>
    </submittedName>
</protein>
<dbReference type="EMBL" id="CP017886">
    <property type="protein sequence ID" value="APC18601.1"/>
    <property type="molecule type" value="Genomic_DNA"/>
</dbReference>
<evidence type="ECO:0000313" key="4">
    <source>
        <dbReference type="Proteomes" id="UP000182567"/>
    </source>
</evidence>
<keyword evidence="1" id="KW-0732">Signal</keyword>
<dbReference type="Proteomes" id="UP000182567">
    <property type="component" value="Chromosome"/>
</dbReference>
<dbReference type="AlphaFoldDB" id="A0A1J0ER74"/>
<accession>A0A1J0ER74</accession>
<dbReference type="SMART" id="SM00867">
    <property type="entry name" value="YceI"/>
    <property type="match status" value="1"/>
</dbReference>